<evidence type="ECO:0000256" key="5">
    <source>
        <dbReference type="ARBA" id="ARBA00010231"/>
    </source>
</evidence>
<comment type="similarity">
    <text evidence="5 14">Belongs to the phosphohexose mutase family.</text>
</comment>
<evidence type="ECO:0000256" key="4">
    <source>
        <dbReference type="ARBA" id="ARBA00005189"/>
    </source>
</evidence>
<comment type="caution">
    <text evidence="19">The sequence shown here is derived from an EMBL/GenBank/DDBJ whole genome shotgun (WGS) entry which is preliminary data.</text>
</comment>
<dbReference type="CDD" id="cd05799">
    <property type="entry name" value="PGM2"/>
    <property type="match status" value="1"/>
</dbReference>
<feature type="domain" description="Alpha-D-phosphohexomutase alpha/beta/alpha" evidence="16">
    <location>
        <begin position="43"/>
        <end position="180"/>
    </location>
</feature>
<dbReference type="PANTHER" id="PTHR45745:SF1">
    <property type="entry name" value="PHOSPHOGLUCOMUTASE 2B-RELATED"/>
    <property type="match status" value="1"/>
</dbReference>
<sequence>MDVQERYRRWKDYPLEDQDLTAELERIEGDEKGIYERFYTDLTFGTAGLRGILGAGTNRMNLYVVRQATQGMAEFILKHHEGPQVPAAAIAYDSRNKSELFAHAAAGVLAANGVRAYLYSALAPTPMLSWAVRYYHCAAGVMVTASHNPAEYNGYKAYGPDGCQMTSESADEVLSYIQRTDVFEGVRCVSLEEGISSGMIVPVGEDAIEAYYQEVLSCRCVPDAPGRAGLSLVYTPLNGTGNLPVRHILSEIGITDLTLVEEQLLPDGNFPTCSYPNPELREAMALGLSYAEKAGADLLIGTDPDADRLGVAVRRDGGYTLLTGNEVGVLLLDYIGRARTEQGTMPKNPVAVKSIVSTTLADLVAASYGIEMVNVLTGFKYIGDQIARLESKGEVKRFIFGFEESCGYLAGPYVRDKDAVVAAMLVAEMASYHKLSGRTLLDALDAIYEKFGCFYNHVTSTAFAGSDGMKKMAALMDGLFAAPPKALGAHPVAGYCDYRAGIRVKGETREPIGLPASDVLSLSLENGATVVIRPSGTEPKLKVYYMVKGSCADAAKALCGELRDGVEKLLGL</sequence>
<feature type="domain" description="Alpha-D-phosphohexomutase alpha/beta/alpha" evidence="17">
    <location>
        <begin position="211"/>
        <end position="312"/>
    </location>
</feature>
<dbReference type="PROSITE" id="PS00710">
    <property type="entry name" value="PGM_PMM"/>
    <property type="match status" value="1"/>
</dbReference>
<dbReference type="PRINTS" id="PR00509">
    <property type="entry name" value="PGMPMM"/>
</dbReference>
<evidence type="ECO:0000256" key="2">
    <source>
        <dbReference type="ARBA" id="ARBA00001946"/>
    </source>
</evidence>
<protein>
    <recommendedName>
        <fullName evidence="11">Phosphoglucomutase</fullName>
        <ecNumber evidence="6">5.4.2.2</ecNumber>
    </recommendedName>
    <alternativeName>
        <fullName evidence="13">Alpha-phosphoglucomutase</fullName>
    </alternativeName>
    <alternativeName>
        <fullName evidence="12">Glucose phosphomutase</fullName>
    </alternativeName>
</protein>
<evidence type="ECO:0000256" key="14">
    <source>
        <dbReference type="RuleBase" id="RU004326"/>
    </source>
</evidence>
<organism evidence="19 20">
    <name type="scientific">Yanshouia hominis</name>
    <dbReference type="NCBI Taxonomy" id="2763673"/>
    <lineage>
        <taxon>Bacteria</taxon>
        <taxon>Bacillati</taxon>
        <taxon>Bacillota</taxon>
        <taxon>Clostridia</taxon>
        <taxon>Eubacteriales</taxon>
        <taxon>Oscillospiraceae</taxon>
        <taxon>Yanshouia</taxon>
    </lineage>
</organism>
<dbReference type="InterPro" id="IPR005845">
    <property type="entry name" value="A-D-PHexomutase_a/b/a-II"/>
</dbReference>
<feature type="domain" description="Alpha-D-phosphohexomutase alpha/beta/alpha" evidence="18">
    <location>
        <begin position="324"/>
        <end position="450"/>
    </location>
</feature>
<accession>A0ABR7NEW1</accession>
<dbReference type="InterPro" id="IPR005841">
    <property type="entry name" value="Alpha-D-phosphohexomutase_SF"/>
</dbReference>
<dbReference type="InterPro" id="IPR005844">
    <property type="entry name" value="A-D-PHexomutase_a/b/a-I"/>
</dbReference>
<evidence type="ECO:0000256" key="6">
    <source>
        <dbReference type="ARBA" id="ARBA00012728"/>
    </source>
</evidence>
<evidence type="ECO:0000259" key="15">
    <source>
        <dbReference type="Pfam" id="PF00408"/>
    </source>
</evidence>
<comment type="catalytic activity">
    <reaction evidence="1">
        <text>alpha-D-glucose 1-phosphate = alpha-D-glucose 6-phosphate</text>
        <dbReference type="Rhea" id="RHEA:23536"/>
        <dbReference type="ChEBI" id="CHEBI:58225"/>
        <dbReference type="ChEBI" id="CHEBI:58601"/>
        <dbReference type="EC" id="5.4.2.2"/>
    </reaction>
</comment>
<dbReference type="InterPro" id="IPR016055">
    <property type="entry name" value="A-D-PHexomutase_a/b/a-I/II/III"/>
</dbReference>
<evidence type="ECO:0000256" key="1">
    <source>
        <dbReference type="ARBA" id="ARBA00000443"/>
    </source>
</evidence>
<dbReference type="Pfam" id="PF02878">
    <property type="entry name" value="PGM_PMM_I"/>
    <property type="match status" value="1"/>
</dbReference>
<dbReference type="Gene3D" id="3.30.310.50">
    <property type="entry name" value="Alpha-D-phosphohexomutase, C-terminal domain"/>
    <property type="match status" value="1"/>
</dbReference>
<dbReference type="PANTHER" id="PTHR45745">
    <property type="entry name" value="PHOSPHOMANNOMUTASE 45A"/>
    <property type="match status" value="1"/>
</dbReference>
<evidence type="ECO:0000256" key="8">
    <source>
        <dbReference type="ARBA" id="ARBA00022723"/>
    </source>
</evidence>
<dbReference type="SUPFAM" id="SSF53738">
    <property type="entry name" value="Phosphoglucomutase, first 3 domains"/>
    <property type="match status" value="3"/>
</dbReference>
<evidence type="ECO:0000256" key="9">
    <source>
        <dbReference type="ARBA" id="ARBA00022842"/>
    </source>
</evidence>
<comment type="pathway">
    <text evidence="4">Lipid metabolism.</text>
</comment>
<dbReference type="InterPro" id="IPR005846">
    <property type="entry name" value="A-D-PHexomutase_a/b/a-III"/>
</dbReference>
<evidence type="ECO:0000313" key="19">
    <source>
        <dbReference type="EMBL" id="MBC8574859.1"/>
    </source>
</evidence>
<evidence type="ECO:0000259" key="16">
    <source>
        <dbReference type="Pfam" id="PF02878"/>
    </source>
</evidence>
<keyword evidence="9 14" id="KW-0460">Magnesium</keyword>
<dbReference type="InterPro" id="IPR036900">
    <property type="entry name" value="A-D-PHexomutase_C_sf"/>
</dbReference>
<evidence type="ECO:0000259" key="17">
    <source>
        <dbReference type="Pfam" id="PF02879"/>
    </source>
</evidence>
<evidence type="ECO:0000256" key="7">
    <source>
        <dbReference type="ARBA" id="ARBA00022553"/>
    </source>
</evidence>
<comment type="cofactor">
    <cofactor evidence="2">
        <name>Mg(2+)</name>
        <dbReference type="ChEBI" id="CHEBI:18420"/>
    </cofactor>
</comment>
<evidence type="ECO:0000256" key="11">
    <source>
        <dbReference type="ARBA" id="ARBA00039995"/>
    </source>
</evidence>
<name>A0ABR7NEW1_9FIRM</name>
<evidence type="ECO:0000256" key="13">
    <source>
        <dbReference type="ARBA" id="ARBA00041467"/>
    </source>
</evidence>
<dbReference type="InterPro" id="IPR005843">
    <property type="entry name" value="A-D-PHexomutase_C"/>
</dbReference>
<dbReference type="Pfam" id="PF00408">
    <property type="entry name" value="PGM_PMM_IV"/>
    <property type="match status" value="1"/>
</dbReference>
<evidence type="ECO:0000256" key="10">
    <source>
        <dbReference type="ARBA" id="ARBA00023235"/>
    </source>
</evidence>
<evidence type="ECO:0000259" key="18">
    <source>
        <dbReference type="Pfam" id="PF02880"/>
    </source>
</evidence>
<evidence type="ECO:0000313" key="20">
    <source>
        <dbReference type="Proteomes" id="UP000658131"/>
    </source>
</evidence>
<dbReference type="Pfam" id="PF02880">
    <property type="entry name" value="PGM_PMM_III"/>
    <property type="match status" value="1"/>
</dbReference>
<reference evidence="19 20" key="1">
    <citation type="submission" date="2020-08" db="EMBL/GenBank/DDBJ databases">
        <title>Genome public.</title>
        <authorList>
            <person name="Liu C."/>
            <person name="Sun Q."/>
        </authorList>
    </citation>
    <scope>NUCLEOTIDE SEQUENCE [LARGE SCALE GENOMIC DNA]</scope>
    <source>
        <strain evidence="19 20">BX1</strain>
    </source>
</reference>
<keyword evidence="10" id="KW-0413">Isomerase</keyword>
<dbReference type="EMBL" id="JACRTB010000001">
    <property type="protein sequence ID" value="MBC8574859.1"/>
    <property type="molecule type" value="Genomic_DNA"/>
</dbReference>
<evidence type="ECO:0000256" key="12">
    <source>
        <dbReference type="ARBA" id="ARBA00041398"/>
    </source>
</evidence>
<dbReference type="Proteomes" id="UP000658131">
    <property type="component" value="Unassembled WGS sequence"/>
</dbReference>
<keyword evidence="7" id="KW-0597">Phosphoprotein</keyword>
<dbReference type="EC" id="5.4.2.2" evidence="6"/>
<comment type="pathway">
    <text evidence="3">Glycolipid metabolism; diglucosyl-diacylglycerol biosynthesis.</text>
</comment>
<keyword evidence="8 14" id="KW-0479">Metal-binding</keyword>
<evidence type="ECO:0000256" key="3">
    <source>
        <dbReference type="ARBA" id="ARBA00005164"/>
    </source>
</evidence>
<keyword evidence="20" id="KW-1185">Reference proteome</keyword>
<gene>
    <name evidence="19" type="ORF">H8717_00330</name>
</gene>
<feature type="domain" description="Alpha-D-phosphohexomutase C-terminal" evidence="15">
    <location>
        <begin position="523"/>
        <end position="545"/>
    </location>
</feature>
<dbReference type="InterPro" id="IPR016066">
    <property type="entry name" value="A-D-PHexomutase_CS"/>
</dbReference>
<dbReference type="RefSeq" id="WP_262398556.1">
    <property type="nucleotide sequence ID" value="NZ_JACRTB010000001.1"/>
</dbReference>
<dbReference type="Pfam" id="PF02879">
    <property type="entry name" value="PGM_PMM_II"/>
    <property type="match status" value="1"/>
</dbReference>
<dbReference type="Gene3D" id="3.40.120.10">
    <property type="entry name" value="Alpha-D-Glucose-1,6-Bisphosphate, subunit A, domain 3"/>
    <property type="match status" value="3"/>
</dbReference>
<proteinExistence type="inferred from homology"/>
<dbReference type="SUPFAM" id="SSF55957">
    <property type="entry name" value="Phosphoglucomutase, C-terminal domain"/>
    <property type="match status" value="1"/>
</dbReference>